<feature type="transmembrane region" description="Helical" evidence="13">
    <location>
        <begin position="20"/>
        <end position="39"/>
    </location>
</feature>
<name>A0ABX8WPY5_9GAMM</name>
<evidence type="ECO:0000256" key="4">
    <source>
        <dbReference type="ARBA" id="ARBA00011471"/>
    </source>
</evidence>
<keyword evidence="6" id="KW-1003">Cell membrane</keyword>
<accession>A0ABX8WPY5</accession>
<keyword evidence="11 13" id="KW-0472">Membrane</keyword>
<evidence type="ECO:0000256" key="5">
    <source>
        <dbReference type="ARBA" id="ARBA00022448"/>
    </source>
</evidence>
<organism evidence="14 15">
    <name type="scientific">Lysobacter soyae</name>
    <dbReference type="NCBI Taxonomy" id="2764185"/>
    <lineage>
        <taxon>Bacteria</taxon>
        <taxon>Pseudomonadati</taxon>
        <taxon>Pseudomonadota</taxon>
        <taxon>Gammaproteobacteria</taxon>
        <taxon>Lysobacterales</taxon>
        <taxon>Lysobacteraceae</taxon>
        <taxon>Lysobacter</taxon>
    </lineage>
</organism>
<dbReference type="PANTHER" id="PTHR30558:SF12">
    <property type="entry name" value="BIOPOLYMER TRANSPORT PROTEIN EXBD"/>
    <property type="match status" value="1"/>
</dbReference>
<evidence type="ECO:0000256" key="8">
    <source>
        <dbReference type="ARBA" id="ARBA00022692"/>
    </source>
</evidence>
<dbReference type="RefSeq" id="WP_220379907.1">
    <property type="nucleotide sequence ID" value="NZ_CP080544.1"/>
</dbReference>
<dbReference type="PANTHER" id="PTHR30558">
    <property type="entry name" value="EXBD MEMBRANE COMPONENT OF PMF-DRIVEN MACROMOLECULE IMPORT SYSTEM"/>
    <property type="match status" value="1"/>
</dbReference>
<comment type="subunit">
    <text evidence="4">The accessory proteins ExbB and ExbD seem to form a complex with TonB.</text>
</comment>
<evidence type="ECO:0000256" key="9">
    <source>
        <dbReference type="ARBA" id="ARBA00022927"/>
    </source>
</evidence>
<keyword evidence="9 12" id="KW-0653">Protein transport</keyword>
<sequence length="147" mass="15851">MAFSTGNSSSGPMADINVTPLVDVMLVLLIIFMITTPLMNHKTKVELPRAFLVTDLSKPKEAVTTAPITISVKANGQLFMDDSLITQGDLESRLAVAAQKTPQPPLNIRGDRTTPMKIVADITKMAQTAGMLDIGYVTVRPKPGEQE</sequence>
<reference evidence="14 15" key="1">
    <citation type="submission" date="2021-08" db="EMBL/GenBank/DDBJ databases">
        <title>Lysobacter sp. strain CJ11 Genome sequencing and assembly.</title>
        <authorList>
            <person name="Kim I."/>
        </authorList>
    </citation>
    <scope>NUCLEOTIDE SEQUENCE [LARGE SCALE GENOMIC DNA]</scope>
    <source>
        <strain evidence="14 15">CJ11</strain>
    </source>
</reference>
<evidence type="ECO:0000256" key="13">
    <source>
        <dbReference type="SAM" id="Phobius"/>
    </source>
</evidence>
<evidence type="ECO:0000256" key="10">
    <source>
        <dbReference type="ARBA" id="ARBA00022989"/>
    </source>
</evidence>
<dbReference type="EMBL" id="CP080544">
    <property type="protein sequence ID" value="QYR53089.1"/>
    <property type="molecule type" value="Genomic_DNA"/>
</dbReference>
<evidence type="ECO:0000256" key="3">
    <source>
        <dbReference type="ARBA" id="ARBA00005811"/>
    </source>
</evidence>
<evidence type="ECO:0000256" key="1">
    <source>
        <dbReference type="ARBA" id="ARBA00003540"/>
    </source>
</evidence>
<dbReference type="Gene3D" id="3.30.420.270">
    <property type="match status" value="1"/>
</dbReference>
<evidence type="ECO:0000256" key="7">
    <source>
        <dbReference type="ARBA" id="ARBA00022519"/>
    </source>
</evidence>
<gene>
    <name evidence="14" type="ORF">H8L67_00770</name>
</gene>
<evidence type="ECO:0000256" key="2">
    <source>
        <dbReference type="ARBA" id="ARBA00004249"/>
    </source>
</evidence>
<keyword evidence="5 12" id="KW-0813">Transport</keyword>
<proteinExistence type="inferred from homology"/>
<dbReference type="Proteomes" id="UP000824755">
    <property type="component" value="Chromosome"/>
</dbReference>
<evidence type="ECO:0000256" key="6">
    <source>
        <dbReference type="ARBA" id="ARBA00022475"/>
    </source>
</evidence>
<comment type="function">
    <text evidence="1">Involved in the TonB-dependent energy-dependent transport of various receptor-bound substrates.</text>
</comment>
<keyword evidence="7" id="KW-0997">Cell inner membrane</keyword>
<dbReference type="Pfam" id="PF02472">
    <property type="entry name" value="ExbD"/>
    <property type="match status" value="1"/>
</dbReference>
<evidence type="ECO:0000256" key="11">
    <source>
        <dbReference type="ARBA" id="ARBA00023136"/>
    </source>
</evidence>
<keyword evidence="8 12" id="KW-0812">Transmembrane</keyword>
<dbReference type="InterPro" id="IPR003400">
    <property type="entry name" value="ExbD"/>
</dbReference>
<evidence type="ECO:0000313" key="15">
    <source>
        <dbReference type="Proteomes" id="UP000824755"/>
    </source>
</evidence>
<comment type="similarity">
    <text evidence="3 12">Belongs to the ExbD/TolR family.</text>
</comment>
<keyword evidence="15" id="KW-1185">Reference proteome</keyword>
<evidence type="ECO:0000256" key="12">
    <source>
        <dbReference type="RuleBase" id="RU003879"/>
    </source>
</evidence>
<comment type="subcellular location">
    <subcellularLocation>
        <location evidence="2">Cell inner membrane</location>
        <topology evidence="2">Single-pass type II membrane protein</topology>
    </subcellularLocation>
    <subcellularLocation>
        <location evidence="12">Cell membrane</location>
        <topology evidence="12">Single-pass type II membrane protein</topology>
    </subcellularLocation>
</comment>
<evidence type="ECO:0000313" key="14">
    <source>
        <dbReference type="EMBL" id="QYR53089.1"/>
    </source>
</evidence>
<keyword evidence="10 13" id="KW-1133">Transmembrane helix</keyword>
<protein>
    <submittedName>
        <fullName evidence="14">Biopolymer transporter ExbD</fullName>
    </submittedName>
</protein>